<name>A0A844TGM3_9BRAD</name>
<evidence type="ECO:0000313" key="1">
    <source>
        <dbReference type="EMBL" id="MVT74181.1"/>
    </source>
</evidence>
<keyword evidence="2" id="KW-1185">Reference proteome</keyword>
<dbReference type="EMBL" id="WQNE01000009">
    <property type="protein sequence ID" value="MVT74181.1"/>
    <property type="molecule type" value="Genomic_DNA"/>
</dbReference>
<accession>A0A844TGM3</accession>
<evidence type="ECO:0000313" key="2">
    <source>
        <dbReference type="Proteomes" id="UP000449969"/>
    </source>
</evidence>
<dbReference type="Proteomes" id="UP000449969">
    <property type="component" value="Unassembled WGS sequence"/>
</dbReference>
<dbReference type="AlphaFoldDB" id="A0A844TGM3"/>
<protein>
    <submittedName>
        <fullName evidence="1">Uncharacterized protein</fullName>
    </submittedName>
</protein>
<reference evidence="1 2" key="1">
    <citation type="submission" date="2019-12" db="EMBL/GenBank/DDBJ databases">
        <title>Draft genome sequences Bradyrhizobium cajani AMBPC1010, Bradyrhizobium pachyrhizi AMBPC1040 and Bradyrhizobium yuanmingense ALSPC3051, three plant growth promoting strains isolated from nodules of Cajanus cajan L. in Dominican Republic.</title>
        <authorList>
            <person name="Flores-Felix J.D."/>
            <person name="Araujo J."/>
            <person name="Diaz-Alcantara C."/>
            <person name="Gonzalez-Andres F."/>
            <person name="Velazquez E."/>
        </authorList>
    </citation>
    <scope>NUCLEOTIDE SEQUENCE [LARGE SCALE GENOMIC DNA]</scope>
    <source>
        <strain evidence="1 2">1010</strain>
    </source>
</reference>
<sequence>MSSKAELAALLRAVLDEVCANVPLSDAATRQRVAAKLRETLRGDRCSLEDLKQAGRDALISAPTMWR</sequence>
<dbReference type="RefSeq" id="WP_157330090.1">
    <property type="nucleotide sequence ID" value="NZ_JANADL010000068.1"/>
</dbReference>
<dbReference type="OrthoDB" id="8252368at2"/>
<gene>
    <name evidence="1" type="ORF">GPL20_14200</name>
</gene>
<organism evidence="1 2">
    <name type="scientific">Bradyrhizobium cajani</name>
    <dbReference type="NCBI Taxonomy" id="1928661"/>
    <lineage>
        <taxon>Bacteria</taxon>
        <taxon>Pseudomonadati</taxon>
        <taxon>Pseudomonadota</taxon>
        <taxon>Alphaproteobacteria</taxon>
        <taxon>Hyphomicrobiales</taxon>
        <taxon>Nitrobacteraceae</taxon>
        <taxon>Bradyrhizobium</taxon>
    </lineage>
</organism>
<comment type="caution">
    <text evidence="1">The sequence shown here is derived from an EMBL/GenBank/DDBJ whole genome shotgun (WGS) entry which is preliminary data.</text>
</comment>
<proteinExistence type="predicted"/>